<dbReference type="Proteomes" id="UP000245207">
    <property type="component" value="Unassembled WGS sequence"/>
</dbReference>
<dbReference type="EMBL" id="PKPP01000954">
    <property type="protein sequence ID" value="PWA87068.1"/>
    <property type="molecule type" value="Genomic_DNA"/>
</dbReference>
<accession>A0A2U1PMT0</accession>
<evidence type="ECO:0000313" key="3">
    <source>
        <dbReference type="Proteomes" id="UP000245207"/>
    </source>
</evidence>
<organism evidence="2 3">
    <name type="scientific">Artemisia annua</name>
    <name type="common">Sweet wormwood</name>
    <dbReference type="NCBI Taxonomy" id="35608"/>
    <lineage>
        <taxon>Eukaryota</taxon>
        <taxon>Viridiplantae</taxon>
        <taxon>Streptophyta</taxon>
        <taxon>Embryophyta</taxon>
        <taxon>Tracheophyta</taxon>
        <taxon>Spermatophyta</taxon>
        <taxon>Magnoliopsida</taxon>
        <taxon>eudicotyledons</taxon>
        <taxon>Gunneridae</taxon>
        <taxon>Pentapetalae</taxon>
        <taxon>asterids</taxon>
        <taxon>campanulids</taxon>
        <taxon>Asterales</taxon>
        <taxon>Asteraceae</taxon>
        <taxon>Asteroideae</taxon>
        <taxon>Anthemideae</taxon>
        <taxon>Artemisiinae</taxon>
        <taxon>Artemisia</taxon>
    </lineage>
</organism>
<dbReference type="InterPro" id="IPR007021">
    <property type="entry name" value="DUF659"/>
</dbReference>
<dbReference type="STRING" id="35608.A0A2U1PMT0"/>
<evidence type="ECO:0000259" key="1">
    <source>
        <dbReference type="Pfam" id="PF04937"/>
    </source>
</evidence>
<dbReference type="SUPFAM" id="SSF53098">
    <property type="entry name" value="Ribonuclease H-like"/>
    <property type="match status" value="1"/>
</dbReference>
<comment type="caution">
    <text evidence="2">The sequence shown here is derived from an EMBL/GenBank/DDBJ whole genome shotgun (WGS) entry which is preliminary data.</text>
</comment>
<name>A0A2U1PMT0_ARTAN</name>
<proteinExistence type="predicted"/>
<feature type="domain" description="DUF659" evidence="1">
    <location>
        <begin position="20"/>
        <end position="65"/>
    </location>
</feature>
<gene>
    <name evidence="2" type="ORF">CTI12_AA135510</name>
</gene>
<sequence>MRMWKLAFKKLVPNMFFKLTDNASNNMGAAKLLKMTRLKIFWTSCATHAINLMLEGIGALPILDQAKKLTIFIYSNHKTLAMMRNFTKKRDVVRPGVTRFASAFLTLQSLNEKKEQLRHTFSSTEWEECRLFNTVKGKATYATMLMTPFVKVLRMVDADWKPSMGFVYGELIKAKEDIKWVLGGNKKAYESVIKIIEKKMKAHWEAVGEAMEADENLQPRKSSRTATKTTRELFDEDFESGREERWSQLSFRKIFVSANIWSAVVCDAKENHISDAAMTFSRSGIPSMFTLIFFHRTITS</sequence>
<dbReference type="AlphaFoldDB" id="A0A2U1PMT0"/>
<dbReference type="PANTHER" id="PTHR32166:SF74">
    <property type="entry name" value="OS05G0256350 PROTEIN"/>
    <property type="match status" value="1"/>
</dbReference>
<evidence type="ECO:0000313" key="2">
    <source>
        <dbReference type="EMBL" id="PWA87068.1"/>
    </source>
</evidence>
<dbReference type="Pfam" id="PF04937">
    <property type="entry name" value="DUF659"/>
    <property type="match status" value="1"/>
</dbReference>
<reference evidence="2 3" key="1">
    <citation type="journal article" date="2018" name="Mol. Plant">
        <title>The genome of Artemisia annua provides insight into the evolution of Asteraceae family and artemisinin biosynthesis.</title>
        <authorList>
            <person name="Shen Q."/>
            <person name="Zhang L."/>
            <person name="Liao Z."/>
            <person name="Wang S."/>
            <person name="Yan T."/>
            <person name="Shi P."/>
            <person name="Liu M."/>
            <person name="Fu X."/>
            <person name="Pan Q."/>
            <person name="Wang Y."/>
            <person name="Lv Z."/>
            <person name="Lu X."/>
            <person name="Zhang F."/>
            <person name="Jiang W."/>
            <person name="Ma Y."/>
            <person name="Chen M."/>
            <person name="Hao X."/>
            <person name="Li L."/>
            <person name="Tang Y."/>
            <person name="Lv G."/>
            <person name="Zhou Y."/>
            <person name="Sun X."/>
            <person name="Brodelius P.E."/>
            <person name="Rose J.K.C."/>
            <person name="Tang K."/>
        </authorList>
    </citation>
    <scope>NUCLEOTIDE SEQUENCE [LARGE SCALE GENOMIC DNA]</scope>
    <source>
        <strain evidence="3">cv. Huhao1</strain>
        <tissue evidence="2">Leaf</tissue>
    </source>
</reference>
<protein>
    <recommendedName>
        <fullName evidence="1">DUF659 domain-containing protein</fullName>
    </recommendedName>
</protein>
<dbReference type="PANTHER" id="PTHR32166">
    <property type="entry name" value="OSJNBA0013A04.12 PROTEIN"/>
    <property type="match status" value="1"/>
</dbReference>
<dbReference type="InterPro" id="IPR012337">
    <property type="entry name" value="RNaseH-like_sf"/>
</dbReference>
<dbReference type="OrthoDB" id="1300625at2759"/>
<keyword evidence="3" id="KW-1185">Reference proteome</keyword>